<name>A0A563ESP0_9PSEU</name>
<evidence type="ECO:0000313" key="2">
    <source>
        <dbReference type="EMBL" id="TWP50622.1"/>
    </source>
</evidence>
<gene>
    <name evidence="2" type="ORF">FKR81_18560</name>
</gene>
<accession>A0A563ESP0</accession>
<protein>
    <submittedName>
        <fullName evidence="2">FAD-dependent oxidoreductase</fullName>
    </submittedName>
</protein>
<organism evidence="2 3">
    <name type="scientific">Lentzea tibetensis</name>
    <dbReference type="NCBI Taxonomy" id="2591470"/>
    <lineage>
        <taxon>Bacteria</taxon>
        <taxon>Bacillati</taxon>
        <taxon>Actinomycetota</taxon>
        <taxon>Actinomycetes</taxon>
        <taxon>Pseudonocardiales</taxon>
        <taxon>Pseudonocardiaceae</taxon>
        <taxon>Lentzea</taxon>
    </lineage>
</organism>
<dbReference type="AlphaFoldDB" id="A0A563ESP0"/>
<evidence type="ECO:0000313" key="3">
    <source>
        <dbReference type="Proteomes" id="UP000316639"/>
    </source>
</evidence>
<dbReference type="Gene3D" id="3.50.50.60">
    <property type="entry name" value="FAD/NAD(P)-binding domain"/>
    <property type="match status" value="1"/>
</dbReference>
<evidence type="ECO:0000259" key="1">
    <source>
        <dbReference type="Pfam" id="PF01494"/>
    </source>
</evidence>
<dbReference type="SUPFAM" id="SSF51905">
    <property type="entry name" value="FAD/NAD(P)-binding domain"/>
    <property type="match status" value="1"/>
</dbReference>
<reference evidence="2 3" key="1">
    <citation type="submission" date="2019-07" db="EMBL/GenBank/DDBJ databases">
        <title>Lentzea xizangensis sp. nov., isolated from Qinghai-Tibetan Plateau Soils.</title>
        <authorList>
            <person name="Huang J."/>
        </authorList>
    </citation>
    <scope>NUCLEOTIDE SEQUENCE [LARGE SCALE GENOMIC DNA]</scope>
    <source>
        <strain evidence="2 3">FXJ1.1311</strain>
    </source>
</reference>
<dbReference type="InterPro" id="IPR036188">
    <property type="entry name" value="FAD/NAD-bd_sf"/>
</dbReference>
<feature type="domain" description="FAD-binding" evidence="1">
    <location>
        <begin position="4"/>
        <end position="336"/>
    </location>
</feature>
<dbReference type="GO" id="GO:0071949">
    <property type="term" value="F:FAD binding"/>
    <property type="evidence" value="ECO:0007669"/>
    <property type="project" value="InterPro"/>
</dbReference>
<proteinExistence type="predicted"/>
<sequence length="431" mass="47405">MKHAIVVGAGFAGLLAARVLSEHCGRVTLVERDHIDADTAHRSGVPQAHHPHALLARGAQVLEDLFPGLRAELSELGAVVADVGSEFKSRAPAGWAPRDAIGIEVQSVTRVTLERTVRRRVLEIPSVSVVGGVRVDGLVHENGRVVGIHGRHRDAGADFTEHADLVVVASGRTSKLVDWLKPLGVHCPPQQVVDGHLAYTSRLYHVDEDLKFDWLTAYEITHAPHTKRGGAVSTVDGKRWFVTLFGAGGDIAPTDEHGFLEYAGTLECRDVADIVKNAEPASSIYRFANLGSKWNRFDKVRDWPRGLIALGDTVCAMNPVYGHGLTLAALGAEILGKLLPKQNIERRFQRKLARVVGVPWLTATTTDLGWHQGHLPWYVRAQRWYGEKLFAVIPGNPHVYRRFIRTSQMVDHPATLFHPALVATVIRGLFR</sequence>
<dbReference type="RefSeq" id="WP_146353342.1">
    <property type="nucleotide sequence ID" value="NZ_VOBR01000011.1"/>
</dbReference>
<dbReference type="PANTHER" id="PTHR43422:SF3">
    <property type="entry name" value="THIAMINE THIAZOLE SYNTHASE"/>
    <property type="match status" value="1"/>
</dbReference>
<dbReference type="OrthoDB" id="9790035at2"/>
<keyword evidence="3" id="KW-1185">Reference proteome</keyword>
<dbReference type="InterPro" id="IPR002938">
    <property type="entry name" value="FAD-bd"/>
</dbReference>
<dbReference type="EMBL" id="VOBR01000011">
    <property type="protein sequence ID" value="TWP50622.1"/>
    <property type="molecule type" value="Genomic_DNA"/>
</dbReference>
<dbReference type="PANTHER" id="PTHR43422">
    <property type="entry name" value="THIAMINE THIAZOLE SYNTHASE"/>
    <property type="match status" value="1"/>
</dbReference>
<dbReference type="Proteomes" id="UP000316639">
    <property type="component" value="Unassembled WGS sequence"/>
</dbReference>
<comment type="caution">
    <text evidence="2">The sequence shown here is derived from an EMBL/GenBank/DDBJ whole genome shotgun (WGS) entry which is preliminary data.</text>
</comment>
<dbReference type="Pfam" id="PF01494">
    <property type="entry name" value="FAD_binding_3"/>
    <property type="match status" value="1"/>
</dbReference>